<dbReference type="EC" id="2.3.1.-" evidence="4"/>
<dbReference type="InterPro" id="IPR016181">
    <property type="entry name" value="Acyl_CoA_acyltransferase"/>
</dbReference>
<reference evidence="5" key="1">
    <citation type="journal article" date="2019" name="Int. J. Syst. Evol. Microbiol.">
        <title>The Global Catalogue of Microorganisms (GCM) 10K type strain sequencing project: providing services to taxonomists for standard genome sequencing and annotation.</title>
        <authorList>
            <consortium name="The Broad Institute Genomics Platform"/>
            <consortium name="The Broad Institute Genome Sequencing Center for Infectious Disease"/>
            <person name="Wu L."/>
            <person name="Ma J."/>
        </authorList>
    </citation>
    <scope>NUCLEOTIDE SEQUENCE [LARGE SCALE GENOMIC DNA]</scope>
    <source>
        <strain evidence="5">KCTC 42899</strain>
    </source>
</reference>
<keyword evidence="5" id="KW-1185">Reference proteome</keyword>
<dbReference type="Pfam" id="PF00583">
    <property type="entry name" value="Acetyltransf_1"/>
    <property type="match status" value="1"/>
</dbReference>
<evidence type="ECO:0000313" key="5">
    <source>
        <dbReference type="Proteomes" id="UP001595721"/>
    </source>
</evidence>
<dbReference type="PANTHER" id="PTHR43877">
    <property type="entry name" value="AMINOALKYLPHOSPHONATE N-ACETYLTRANSFERASE-RELATED-RELATED"/>
    <property type="match status" value="1"/>
</dbReference>
<feature type="domain" description="N-acetyltransferase" evidence="3">
    <location>
        <begin position="11"/>
        <end position="165"/>
    </location>
</feature>
<evidence type="ECO:0000256" key="2">
    <source>
        <dbReference type="ARBA" id="ARBA00023315"/>
    </source>
</evidence>
<dbReference type="RefSeq" id="WP_377745526.1">
    <property type="nucleotide sequence ID" value="NZ_JBHRXJ010000012.1"/>
</dbReference>
<dbReference type="InterPro" id="IPR050832">
    <property type="entry name" value="Bact_Acetyltransf"/>
</dbReference>
<keyword evidence="1 4" id="KW-0808">Transferase</keyword>
<dbReference type="CDD" id="cd04301">
    <property type="entry name" value="NAT_SF"/>
    <property type="match status" value="1"/>
</dbReference>
<dbReference type="PROSITE" id="PS51186">
    <property type="entry name" value="GNAT"/>
    <property type="match status" value="1"/>
</dbReference>
<accession>A0ABV7R573</accession>
<dbReference type="EMBL" id="JBHRXJ010000012">
    <property type="protein sequence ID" value="MFC3529524.1"/>
    <property type="molecule type" value="Genomic_DNA"/>
</dbReference>
<keyword evidence="2 4" id="KW-0012">Acyltransferase</keyword>
<dbReference type="GO" id="GO:0016746">
    <property type="term" value="F:acyltransferase activity"/>
    <property type="evidence" value="ECO:0007669"/>
    <property type="project" value="UniProtKB-KW"/>
</dbReference>
<dbReference type="InterPro" id="IPR000182">
    <property type="entry name" value="GNAT_dom"/>
</dbReference>
<comment type="caution">
    <text evidence="4">The sequence shown here is derived from an EMBL/GenBank/DDBJ whole genome shotgun (WGS) entry which is preliminary data.</text>
</comment>
<name>A0ABV7R573_9RHOB</name>
<proteinExistence type="predicted"/>
<evidence type="ECO:0000313" key="4">
    <source>
        <dbReference type="EMBL" id="MFC3529524.1"/>
    </source>
</evidence>
<gene>
    <name evidence="4" type="ORF">ACFOMH_15200</name>
</gene>
<dbReference type="Gene3D" id="3.40.630.30">
    <property type="match status" value="1"/>
</dbReference>
<organism evidence="4 5">
    <name type="scientific">Paracoccus mangrovi</name>
    <dbReference type="NCBI Taxonomy" id="1715645"/>
    <lineage>
        <taxon>Bacteria</taxon>
        <taxon>Pseudomonadati</taxon>
        <taxon>Pseudomonadota</taxon>
        <taxon>Alphaproteobacteria</taxon>
        <taxon>Rhodobacterales</taxon>
        <taxon>Paracoccaceae</taxon>
        <taxon>Paracoccus</taxon>
    </lineage>
</organism>
<evidence type="ECO:0000256" key="1">
    <source>
        <dbReference type="ARBA" id="ARBA00022679"/>
    </source>
</evidence>
<dbReference type="SUPFAM" id="SSF55729">
    <property type="entry name" value="Acyl-CoA N-acyltransferases (Nat)"/>
    <property type="match status" value="1"/>
</dbReference>
<protein>
    <submittedName>
        <fullName evidence="4">GNAT family N-acetyltransferase</fullName>
        <ecNumber evidence="4">2.3.1.-</ecNumber>
    </submittedName>
</protein>
<evidence type="ECO:0000259" key="3">
    <source>
        <dbReference type="PROSITE" id="PS51186"/>
    </source>
</evidence>
<dbReference type="PANTHER" id="PTHR43877:SF2">
    <property type="entry name" value="AMINOALKYLPHOSPHONATE N-ACETYLTRANSFERASE-RELATED"/>
    <property type="match status" value="1"/>
</dbReference>
<sequence length="165" mass="18573">MQSPAGDVISTAIRPALPEDLAAIQAIAEAAYRPYVARNGLEPAPLNDDYAARIRKRQIWIMVLEYAPGGVEHERPCGFVVLVEERDHLMLDNIAVDPLAQGRGHGRAMLEFAEGYAHWTGLPAIRLNTQEIMVENLVIYTGRGYLETHRVIEHGLPRIYMEKRF</sequence>
<dbReference type="Proteomes" id="UP001595721">
    <property type="component" value="Unassembled WGS sequence"/>
</dbReference>